<feature type="compositionally biased region" description="Low complexity" evidence="2">
    <location>
        <begin position="725"/>
        <end position="738"/>
    </location>
</feature>
<feature type="compositionally biased region" description="Low complexity" evidence="2">
    <location>
        <begin position="984"/>
        <end position="1012"/>
    </location>
</feature>
<dbReference type="AlphaFoldDB" id="A0A1I8MRF9"/>
<proteinExistence type="predicted"/>
<dbReference type="InterPro" id="IPR001715">
    <property type="entry name" value="CH_dom"/>
</dbReference>
<feature type="region of interest" description="Disordered" evidence="2">
    <location>
        <begin position="483"/>
        <end position="530"/>
    </location>
</feature>
<feature type="compositionally biased region" description="Basic and acidic residues" evidence="2">
    <location>
        <begin position="344"/>
        <end position="359"/>
    </location>
</feature>
<feature type="compositionally biased region" description="Polar residues" evidence="2">
    <location>
        <begin position="655"/>
        <end position="690"/>
    </location>
</feature>
<feature type="compositionally biased region" description="Low complexity" evidence="2">
    <location>
        <begin position="1030"/>
        <end position="1042"/>
    </location>
</feature>
<evidence type="ECO:0008006" key="4">
    <source>
        <dbReference type="Google" id="ProtNLM"/>
    </source>
</evidence>
<feature type="region of interest" description="Disordered" evidence="2">
    <location>
        <begin position="943"/>
        <end position="1073"/>
    </location>
</feature>
<dbReference type="PANTHER" id="PTHR23167">
    <property type="entry name" value="CALPONIN HOMOLOGY DOMAIN-CONTAINING PROTEIN DDB_G0272472-RELATED"/>
    <property type="match status" value="1"/>
</dbReference>
<organism evidence="3">
    <name type="scientific">Musca domestica</name>
    <name type="common">House fly</name>
    <dbReference type="NCBI Taxonomy" id="7370"/>
    <lineage>
        <taxon>Eukaryota</taxon>
        <taxon>Metazoa</taxon>
        <taxon>Ecdysozoa</taxon>
        <taxon>Arthropoda</taxon>
        <taxon>Hexapoda</taxon>
        <taxon>Insecta</taxon>
        <taxon>Pterygota</taxon>
        <taxon>Neoptera</taxon>
        <taxon>Endopterygota</taxon>
        <taxon>Diptera</taxon>
        <taxon>Brachycera</taxon>
        <taxon>Muscomorpha</taxon>
        <taxon>Muscoidea</taxon>
        <taxon>Muscidae</taxon>
        <taxon>Musca</taxon>
    </lineage>
</organism>
<evidence type="ECO:0000313" key="3">
    <source>
        <dbReference type="EnsemblMetazoa" id="MDOA007683-PB"/>
    </source>
</evidence>
<evidence type="ECO:0000256" key="1">
    <source>
        <dbReference type="SAM" id="Coils"/>
    </source>
</evidence>
<dbReference type="eggNOG" id="KOG0035">
    <property type="taxonomic scope" value="Eukaryota"/>
</dbReference>
<dbReference type="EnsemblMetazoa" id="MDOA007683-RB">
    <property type="protein sequence ID" value="MDOA007683-PB"/>
    <property type="gene ID" value="MDOA007683"/>
</dbReference>
<dbReference type="VEuPathDB" id="VectorBase:MDOMA2_020621"/>
<dbReference type="SMART" id="SM01203">
    <property type="entry name" value="DUF3585"/>
    <property type="match status" value="1"/>
</dbReference>
<feature type="compositionally biased region" description="Low complexity" evidence="2">
    <location>
        <begin position="952"/>
        <end position="965"/>
    </location>
</feature>
<evidence type="ECO:0000256" key="2">
    <source>
        <dbReference type="SAM" id="MobiDB-lite"/>
    </source>
</evidence>
<keyword evidence="1" id="KW-0175">Coiled coil</keyword>
<feature type="compositionally biased region" description="Polar residues" evidence="2">
    <location>
        <begin position="487"/>
        <end position="509"/>
    </location>
</feature>
<dbReference type="InterPro" id="IPR022735">
    <property type="entry name" value="bMERB_dom"/>
</dbReference>
<feature type="region of interest" description="Disordered" evidence="2">
    <location>
        <begin position="852"/>
        <end position="888"/>
    </location>
</feature>
<reference evidence="3" key="1">
    <citation type="submission" date="2020-05" db="UniProtKB">
        <authorList>
            <consortium name="EnsemblMetazoa"/>
        </authorList>
    </citation>
    <scope>IDENTIFICATION</scope>
    <source>
        <strain evidence="3">Aabys</strain>
    </source>
</reference>
<name>A0A1I8MRF9_MUSDO</name>
<dbReference type="InterPro" id="IPR019448">
    <property type="entry name" value="NT-C2"/>
</dbReference>
<accession>A0A1I8MRF9</accession>
<feature type="compositionally biased region" description="Basic and acidic residues" evidence="2">
    <location>
        <begin position="375"/>
        <end position="396"/>
    </location>
</feature>
<feature type="compositionally biased region" description="Low complexity" evidence="2">
    <location>
        <begin position="852"/>
        <end position="874"/>
    </location>
</feature>
<feature type="compositionally biased region" description="Basic and acidic residues" evidence="2">
    <location>
        <begin position="319"/>
        <end position="330"/>
    </location>
</feature>
<feature type="compositionally biased region" description="Basic and acidic residues" evidence="2">
    <location>
        <begin position="436"/>
        <end position="449"/>
    </location>
</feature>
<dbReference type="PROSITE" id="PS51848">
    <property type="entry name" value="BMERB"/>
    <property type="match status" value="1"/>
</dbReference>
<feature type="region of interest" description="Disordered" evidence="2">
    <location>
        <begin position="254"/>
        <end position="452"/>
    </location>
</feature>
<dbReference type="Pfam" id="PF00307">
    <property type="entry name" value="CH"/>
    <property type="match status" value="1"/>
</dbReference>
<protein>
    <recommendedName>
        <fullName evidence="4">C2 in EEIG1 and EHBP1 protein</fullName>
    </recommendedName>
</protein>
<dbReference type="SUPFAM" id="SSF47576">
    <property type="entry name" value="Calponin-homology domain, CH-domain"/>
    <property type="match status" value="1"/>
</dbReference>
<dbReference type="Pfam" id="PF10358">
    <property type="entry name" value="NT-C2"/>
    <property type="match status" value="1"/>
</dbReference>
<dbReference type="VEuPathDB" id="VectorBase:MDOA007683"/>
<dbReference type="PROSITE" id="PS51840">
    <property type="entry name" value="C2_NT"/>
    <property type="match status" value="1"/>
</dbReference>
<dbReference type="InterPro" id="IPR050540">
    <property type="entry name" value="F-actin_Monoox_Mical"/>
</dbReference>
<feature type="compositionally biased region" description="Polar residues" evidence="2">
    <location>
        <begin position="414"/>
        <end position="423"/>
    </location>
</feature>
<dbReference type="STRING" id="7370.A0A1I8MRF9"/>
<dbReference type="PROSITE" id="PS50021">
    <property type="entry name" value="CH"/>
    <property type="match status" value="1"/>
</dbReference>
<dbReference type="Pfam" id="PF12130">
    <property type="entry name" value="bMERB_dom"/>
    <property type="match status" value="1"/>
</dbReference>
<sequence length="1191" mass="132910">MPAMGSVWKRLQRVNKRAAKFQFTASYHELHLETTAKWRPSNLSVVWTRRSRRVASAPLPWEPDMMNPLVGNVTWPVPDNHAITVTLFKDPRTHELEDKDWTFVIEDITPLGKKRVLANANINMRKYASIESTQQSFTLTLKPVSRKVTSAELELTISCVFLREGKATDEDMQSVVSLMSVNNNCDVAPLDDLEDIPDLENSADISDHLYDFTQQLEQMTTSLNGCMDLPTPLSVPSLSEDPTPLAEVNNLNFEFESDKQPPFTPPPGDGDFMEDSLKTPSASQAPQASSATATAAAASLPTTTSSSSSSSRDQVPSSHDTEMAKKEPNRLMRIVTSTPIAKVFDQKKSTEKANEEPIKPARKNLKFPSTSNSQEDPKESLETTKEHNKSDKKEDSNNTLEELSFDSHRIAESTKISDSTITATEGKGEGGGVEVSSEKESNNESKDNFSAKLNELDISSASFKNENHKRPELQPLNLKKSYESIEPTPNANNNTSTKTSGSETNSSSDKAPPSSNNSNGHLSHGHNGIGNNSLKPVEKIILKENTPGQDLLEWCKEVTKEYPNVKVTNLTTSWRNGMAFCAIIHHFEPSIMLWITVLRHPKVVDNVFRLSAYNGKYFYAIRGNLIFSLFLSPQEERQQRLREEARRIILETRGKSSSNHSSLESPTSPTKNKRYNFTSERTISPISNTLDLDDFTVGGGGGGESSPKAPLSPTKRITPPRDNDSSSNTTTTTATTNSKLSPSHRLSLTNGGGGTTLQSFNNVMDRLTPKSENMPEKLAFIQSELEALEREQVAVDQKANSLEKKLRAVMSGKPSNNSRNKENPFFRLIRNSIGGGETIRIKLLDIENGELSLTPSGSSESCSSESSSSSQTHSSNDDGGGGGGGLVRGGVAGGVASLKASLLRPFSAETKVVRRVRRRRLHPHIPRQRSRSCCVAEMQIPRSHDDFGDYEPQQQKQQHHQQQPSSRHEQPPQRQPSRGIRENAPSATATSSTPQPQQQQQQPYSLLSSASSNHSSCDNFKICSDEEEQQQMQQQQQQSQQSDPFVRRRHRRRSTSQQQRSRSRSKSAGVTEETEEQLLSQWFTLVNKKNALIRRQMQLNLHEKECELEHKYNLLKEELRAAQSIEDWRKTEAQREKERLLLDKLVDVVDKRNELVQCLHNEEQAIEDDHEIARNLEQVNISGNNEKCVIS</sequence>
<feature type="region of interest" description="Disordered" evidence="2">
    <location>
        <begin position="652"/>
        <end position="757"/>
    </location>
</feature>
<dbReference type="PANTHER" id="PTHR23167:SF46">
    <property type="entry name" value="EPS15 HOMOLOGY DOMAIN CONTAINING PROTEIN-BINDING PROTEIN 1, ISOFORM F"/>
    <property type="match status" value="1"/>
</dbReference>
<feature type="coiled-coil region" evidence="1">
    <location>
        <begin position="771"/>
        <end position="805"/>
    </location>
</feature>
<feature type="compositionally biased region" description="Low complexity" evidence="2">
    <location>
        <begin position="279"/>
        <end position="311"/>
    </location>
</feature>
<feature type="compositionally biased region" description="Gly residues" evidence="2">
    <location>
        <begin position="878"/>
        <end position="888"/>
    </location>
</feature>
<dbReference type="Gene3D" id="1.10.418.10">
    <property type="entry name" value="Calponin-like domain"/>
    <property type="match status" value="1"/>
</dbReference>
<feature type="compositionally biased region" description="Low complexity" evidence="2">
    <location>
        <begin position="514"/>
        <end position="530"/>
    </location>
</feature>
<dbReference type="InterPro" id="IPR036872">
    <property type="entry name" value="CH_dom_sf"/>
</dbReference>